<dbReference type="GO" id="GO:0009164">
    <property type="term" value="P:nucleoside catabolic process"/>
    <property type="evidence" value="ECO:0007669"/>
    <property type="project" value="UniProtKB-ARBA"/>
</dbReference>
<proteinExistence type="inferred from homology"/>
<sequence>MKKMHHLQIEPGQIGEFVIMPGDPGRCHLIAEHFENPQLIAQSREYITYTGKYEGLTVSVTSTGMGCPSAAIALEELIISGAKYLVRLGTTGALQKNINLGDIIIPPSAVRLEGTSVEYIPIEFPAVADIDIIDALVRAAQEKSRNHT</sequence>
<dbReference type="AlphaFoldDB" id="X1PH97"/>
<dbReference type="GO" id="GO:0005829">
    <property type="term" value="C:cytosol"/>
    <property type="evidence" value="ECO:0007669"/>
    <property type="project" value="TreeGrafter"/>
</dbReference>
<dbReference type="CDD" id="cd17767">
    <property type="entry name" value="UP_EcUdp-like"/>
    <property type="match status" value="1"/>
</dbReference>
<evidence type="ECO:0000313" key="5">
    <source>
        <dbReference type="EMBL" id="GAI41861.1"/>
    </source>
</evidence>
<dbReference type="SUPFAM" id="SSF53167">
    <property type="entry name" value="Purine and uridine phosphorylases"/>
    <property type="match status" value="1"/>
</dbReference>
<dbReference type="Pfam" id="PF01048">
    <property type="entry name" value="PNP_UDP_1"/>
    <property type="match status" value="1"/>
</dbReference>
<comment type="caution">
    <text evidence="5">The sequence shown here is derived from an EMBL/GenBank/DDBJ whole genome shotgun (WGS) entry which is preliminary data.</text>
</comment>
<dbReference type="PANTHER" id="PTHR43691:SF11">
    <property type="entry name" value="FI09636P-RELATED"/>
    <property type="match status" value="1"/>
</dbReference>
<dbReference type="GO" id="GO:0016763">
    <property type="term" value="F:pentosyltransferase activity"/>
    <property type="evidence" value="ECO:0007669"/>
    <property type="project" value="InterPro"/>
</dbReference>
<dbReference type="PROSITE" id="PS01232">
    <property type="entry name" value="PNP_UDP_1"/>
    <property type="match status" value="1"/>
</dbReference>
<organism evidence="5">
    <name type="scientific">marine sediment metagenome</name>
    <dbReference type="NCBI Taxonomy" id="412755"/>
    <lineage>
        <taxon>unclassified sequences</taxon>
        <taxon>metagenomes</taxon>
        <taxon>ecological metagenomes</taxon>
    </lineage>
</organism>
<name>X1PH97_9ZZZZ</name>
<evidence type="ECO:0000256" key="1">
    <source>
        <dbReference type="ARBA" id="ARBA00010456"/>
    </source>
</evidence>
<dbReference type="InterPro" id="IPR035994">
    <property type="entry name" value="Nucleoside_phosphorylase_sf"/>
</dbReference>
<gene>
    <name evidence="5" type="ORF">S06H3_39097</name>
</gene>
<dbReference type="EMBL" id="BARV01023880">
    <property type="protein sequence ID" value="GAI41861.1"/>
    <property type="molecule type" value="Genomic_DNA"/>
</dbReference>
<accession>X1PH97</accession>
<dbReference type="InterPro" id="IPR000845">
    <property type="entry name" value="Nucleoside_phosphorylase_d"/>
</dbReference>
<dbReference type="InterPro" id="IPR018016">
    <property type="entry name" value="Nucleoside_phosphorylase_CS"/>
</dbReference>
<evidence type="ECO:0000259" key="4">
    <source>
        <dbReference type="Pfam" id="PF01048"/>
    </source>
</evidence>
<reference evidence="5" key="1">
    <citation type="journal article" date="2014" name="Front. Microbiol.">
        <title>High frequency of phylogenetically diverse reductive dehalogenase-homologous genes in deep subseafloor sedimentary metagenomes.</title>
        <authorList>
            <person name="Kawai M."/>
            <person name="Futagami T."/>
            <person name="Toyoda A."/>
            <person name="Takaki Y."/>
            <person name="Nishi S."/>
            <person name="Hori S."/>
            <person name="Arai W."/>
            <person name="Tsubouchi T."/>
            <person name="Morono Y."/>
            <person name="Uchiyama I."/>
            <person name="Ito T."/>
            <person name="Fujiyama A."/>
            <person name="Inagaki F."/>
            <person name="Takami H."/>
        </authorList>
    </citation>
    <scope>NUCLEOTIDE SEQUENCE</scope>
    <source>
        <strain evidence="5">Expedition CK06-06</strain>
    </source>
</reference>
<dbReference type="PANTHER" id="PTHR43691">
    <property type="entry name" value="URIDINE PHOSPHORYLASE"/>
    <property type="match status" value="1"/>
</dbReference>
<evidence type="ECO:0000256" key="3">
    <source>
        <dbReference type="ARBA" id="ARBA00022679"/>
    </source>
</evidence>
<protein>
    <recommendedName>
        <fullName evidence="4">Nucleoside phosphorylase domain-containing protein</fullName>
    </recommendedName>
</protein>
<evidence type="ECO:0000256" key="2">
    <source>
        <dbReference type="ARBA" id="ARBA00022676"/>
    </source>
</evidence>
<comment type="similarity">
    <text evidence="1">Belongs to the PNP/UDP phosphorylase family.</text>
</comment>
<keyword evidence="3" id="KW-0808">Transferase</keyword>
<keyword evidence="2" id="KW-0328">Glycosyltransferase</keyword>
<dbReference type="Gene3D" id="3.40.50.1580">
    <property type="entry name" value="Nucleoside phosphorylase domain"/>
    <property type="match status" value="1"/>
</dbReference>
<feature type="domain" description="Nucleoside phosphorylase" evidence="4">
    <location>
        <begin position="17"/>
        <end position="144"/>
    </location>
</feature>